<evidence type="ECO:0000313" key="3">
    <source>
        <dbReference type="Proteomes" id="UP000051934"/>
    </source>
</evidence>
<feature type="transmembrane region" description="Helical" evidence="1">
    <location>
        <begin position="116"/>
        <end position="140"/>
    </location>
</feature>
<organism evidence="2 3">
    <name type="scientific">OM182 bacterium BACL3 MAG-120507-bin80</name>
    <dbReference type="NCBI Taxonomy" id="1655577"/>
    <lineage>
        <taxon>Bacteria</taxon>
        <taxon>Pseudomonadati</taxon>
        <taxon>Pseudomonadota</taxon>
        <taxon>Gammaproteobacteria</taxon>
        <taxon>OMG group</taxon>
        <taxon>OM182 clade</taxon>
    </lineage>
</organism>
<keyword evidence="1" id="KW-0812">Transmembrane</keyword>
<feature type="transmembrane region" description="Helical" evidence="1">
    <location>
        <begin position="40"/>
        <end position="60"/>
    </location>
</feature>
<evidence type="ECO:0000313" key="2">
    <source>
        <dbReference type="EMBL" id="KRO71905.1"/>
    </source>
</evidence>
<keyword evidence="1" id="KW-1133">Transmembrane helix</keyword>
<name>A0A0R2SAL2_9GAMM</name>
<proteinExistence type="predicted"/>
<protein>
    <submittedName>
        <fullName evidence="2">Uncharacterized protein</fullName>
    </submittedName>
</protein>
<dbReference type="Proteomes" id="UP000051934">
    <property type="component" value="Unassembled WGS sequence"/>
</dbReference>
<dbReference type="EMBL" id="LIBB01000120">
    <property type="protein sequence ID" value="KRO71905.1"/>
    <property type="molecule type" value="Genomic_DNA"/>
</dbReference>
<evidence type="ECO:0000256" key="1">
    <source>
        <dbReference type="SAM" id="Phobius"/>
    </source>
</evidence>
<feature type="transmembrane region" description="Helical" evidence="1">
    <location>
        <begin position="72"/>
        <end position="95"/>
    </location>
</feature>
<gene>
    <name evidence="2" type="ORF">ABR69_06775</name>
</gene>
<dbReference type="AlphaFoldDB" id="A0A0R2SAL2"/>
<reference evidence="2 3" key="1">
    <citation type="submission" date="2015-10" db="EMBL/GenBank/DDBJ databases">
        <title>Metagenome-Assembled Genomes uncover a global brackish microbiome.</title>
        <authorList>
            <person name="Hugerth L.W."/>
            <person name="Larsson J."/>
            <person name="Alneberg J."/>
            <person name="Lindh M.V."/>
            <person name="Legrand C."/>
            <person name="Pinhassi J."/>
            <person name="Andersson A.F."/>
        </authorList>
    </citation>
    <scope>NUCLEOTIDE SEQUENCE [LARGE SCALE GENOMIC DNA]</scope>
    <source>
        <strain evidence="2">BACL4 MAG-120507-bin80</strain>
    </source>
</reference>
<comment type="caution">
    <text evidence="2">The sequence shown here is derived from an EMBL/GenBank/DDBJ whole genome shotgun (WGS) entry which is preliminary data.</text>
</comment>
<accession>A0A0R2SAL2</accession>
<keyword evidence="1" id="KW-0472">Membrane</keyword>
<sequence length="145" mass="16143">MLARACEIVSHNRLVYAFDEKLIRAPMIERLSRIASHLHGFRLLLLLVALCALGVLLWRAPQVDVIEQDGTAIASLLVFCWSLLLYAVAALFRHIPHKTALTDGLLSWLGSRVQRGVFWLLGVALCVLGLAVALLSYQLLRVMTL</sequence>